<evidence type="ECO:0000313" key="1">
    <source>
        <dbReference type="EMBL" id="SMO52542.1"/>
    </source>
</evidence>
<dbReference type="Proteomes" id="UP000317315">
    <property type="component" value="Unassembled WGS sequence"/>
</dbReference>
<gene>
    <name evidence="1" type="ORF">SAMN06269117_1096</name>
</gene>
<evidence type="ECO:0000313" key="2">
    <source>
        <dbReference type="Proteomes" id="UP000317315"/>
    </source>
</evidence>
<dbReference type="OrthoDB" id="9806641at2"/>
<reference evidence="1 2" key="1">
    <citation type="submission" date="2017-05" db="EMBL/GenBank/DDBJ databases">
        <authorList>
            <person name="Varghese N."/>
            <person name="Submissions S."/>
        </authorList>
    </citation>
    <scope>NUCLEOTIDE SEQUENCE [LARGE SCALE GENOMIC DNA]</scope>
    <source>
        <strain evidence="1 2">DSM 16304</strain>
    </source>
</reference>
<sequence>MTLCLSFKAYSSNYKPEIVISKEPSNYDFDGEVLKYRLYWTIFHVADSESKVERIGEGRLKIWGRASTAGIASWFQRISDEGYSIWNEKTLCPERTYIFQKEGDYERNRVYTYDLRRKIVKYEKIHPKKKKVQIKFIKIPFLPFEDIVTATFFFRKYGIFKVGKTTVFPLFAGGRFQNVSFKVVDKRKIDTLFGKIEAYKVIPSNNLSPEGAFKRKGKVVFWFSADERHIPIKVVAEVAIGSVSAVLVKAKGKNFDLEKEMEKKKRENLIEKLMSGEFGGE</sequence>
<organism evidence="1 2">
    <name type="scientific">Balnearium lithotrophicum</name>
    <dbReference type="NCBI Taxonomy" id="223788"/>
    <lineage>
        <taxon>Bacteria</taxon>
        <taxon>Pseudomonadati</taxon>
        <taxon>Aquificota</taxon>
        <taxon>Aquificia</taxon>
        <taxon>Desulfurobacteriales</taxon>
        <taxon>Desulfurobacteriaceae</taxon>
        <taxon>Balnearium</taxon>
    </lineage>
</organism>
<proteinExistence type="predicted"/>
<dbReference type="EMBL" id="FXTM01000009">
    <property type="protein sequence ID" value="SMO52542.1"/>
    <property type="molecule type" value="Genomic_DNA"/>
</dbReference>
<evidence type="ECO:0008006" key="3">
    <source>
        <dbReference type="Google" id="ProtNLM"/>
    </source>
</evidence>
<dbReference type="InterPro" id="IPR021457">
    <property type="entry name" value="DUF3108"/>
</dbReference>
<protein>
    <recommendedName>
        <fullName evidence="3">DUF3108 domain-containing protein</fullName>
    </recommendedName>
</protein>
<dbReference type="Pfam" id="PF11306">
    <property type="entry name" value="DUF3108"/>
    <property type="match status" value="1"/>
</dbReference>
<name>A0A521BZA5_9BACT</name>
<dbReference type="AlphaFoldDB" id="A0A521BZA5"/>
<accession>A0A521BZA5</accession>
<keyword evidence="2" id="KW-1185">Reference proteome</keyword>